<dbReference type="GO" id="GO:0005886">
    <property type="term" value="C:plasma membrane"/>
    <property type="evidence" value="ECO:0007669"/>
    <property type="project" value="UniProtKB-SubCell"/>
</dbReference>
<evidence type="ECO:0000256" key="8">
    <source>
        <dbReference type="ARBA" id="ARBA00037998"/>
    </source>
</evidence>
<protein>
    <submittedName>
        <fullName evidence="10">Branched-chain amino acid ABC transporter permease</fullName>
    </submittedName>
</protein>
<feature type="transmembrane region" description="Helical" evidence="9">
    <location>
        <begin position="198"/>
        <end position="219"/>
    </location>
</feature>
<keyword evidence="2" id="KW-0813">Transport</keyword>
<dbReference type="AlphaFoldDB" id="A0A9X8GWL0"/>
<dbReference type="OrthoDB" id="9807115at2"/>
<dbReference type="Proteomes" id="UP000265619">
    <property type="component" value="Unassembled WGS sequence"/>
</dbReference>
<dbReference type="PANTHER" id="PTHR11795:SF442">
    <property type="entry name" value="ABC TRANSPORTER ATP-BINDING PROTEIN"/>
    <property type="match status" value="1"/>
</dbReference>
<evidence type="ECO:0000256" key="6">
    <source>
        <dbReference type="ARBA" id="ARBA00022989"/>
    </source>
</evidence>
<proteinExistence type="inferred from homology"/>
<evidence type="ECO:0000256" key="5">
    <source>
        <dbReference type="ARBA" id="ARBA00022970"/>
    </source>
</evidence>
<keyword evidence="7 9" id="KW-0472">Membrane</keyword>
<evidence type="ECO:0000313" key="11">
    <source>
        <dbReference type="Proteomes" id="UP000265619"/>
    </source>
</evidence>
<feature type="transmembrane region" description="Helical" evidence="9">
    <location>
        <begin position="148"/>
        <end position="172"/>
    </location>
</feature>
<keyword evidence="11" id="KW-1185">Reference proteome</keyword>
<accession>A0A9X8GWL0</accession>
<keyword evidence="5" id="KW-0029">Amino-acid transport</keyword>
<comment type="similarity">
    <text evidence="8">Belongs to the binding-protein-dependent transport system permease family. LivHM subfamily.</text>
</comment>
<dbReference type="Pfam" id="PF02653">
    <property type="entry name" value="BPD_transp_2"/>
    <property type="match status" value="1"/>
</dbReference>
<reference evidence="10 11" key="1">
    <citation type="submission" date="2018-09" db="EMBL/GenBank/DDBJ databases">
        <title>Acidovorax cavernicola nov. sp. isolated from Gruta de las Maravillas (Aracena, Spain).</title>
        <authorList>
            <person name="Jurado V."/>
            <person name="Gutierrez-Patricio S."/>
            <person name="Gonzalez-Pimentel J.L."/>
            <person name="Miller A.Z."/>
            <person name="Laiz L."/>
            <person name="Saiz-Jimenez C."/>
        </authorList>
    </citation>
    <scope>NUCLEOTIDE SEQUENCE [LARGE SCALE GENOMIC DNA]</scope>
    <source>
        <strain evidence="10 11">1011MAR4D40.2</strain>
    </source>
</reference>
<dbReference type="InterPro" id="IPR001851">
    <property type="entry name" value="ABC_transp_permease"/>
</dbReference>
<evidence type="ECO:0000256" key="3">
    <source>
        <dbReference type="ARBA" id="ARBA00022475"/>
    </source>
</evidence>
<evidence type="ECO:0000256" key="1">
    <source>
        <dbReference type="ARBA" id="ARBA00004651"/>
    </source>
</evidence>
<dbReference type="PANTHER" id="PTHR11795">
    <property type="entry name" value="BRANCHED-CHAIN AMINO ACID TRANSPORT SYSTEM PERMEASE PROTEIN LIVH"/>
    <property type="match status" value="1"/>
</dbReference>
<feature type="transmembrane region" description="Helical" evidence="9">
    <location>
        <begin position="269"/>
        <end position="289"/>
    </location>
</feature>
<evidence type="ECO:0000256" key="2">
    <source>
        <dbReference type="ARBA" id="ARBA00022448"/>
    </source>
</evidence>
<keyword evidence="3" id="KW-1003">Cell membrane</keyword>
<feature type="transmembrane region" description="Helical" evidence="9">
    <location>
        <begin position="72"/>
        <end position="95"/>
    </location>
</feature>
<dbReference type="InterPro" id="IPR052157">
    <property type="entry name" value="BCAA_transport_permease"/>
</dbReference>
<evidence type="ECO:0000256" key="4">
    <source>
        <dbReference type="ARBA" id="ARBA00022692"/>
    </source>
</evidence>
<feature type="transmembrane region" description="Helical" evidence="9">
    <location>
        <begin position="239"/>
        <end position="262"/>
    </location>
</feature>
<gene>
    <name evidence="10" type="ORF">D3H34_07260</name>
</gene>
<sequence>MEFDALQQCFSSASCVVTQATSGLVIGLLMFLTASGLTLVFGVLGIANFAHGAFYMLGAYMAYTVYANTGSYLLAVAAAAVFAAACGAVFERWIVRRLKGADVMMQLVACFALVLIIDDAAKLIWGPAAVSLGIPASMRVPPVQFQGGVIPVFYLALMALSACIGLAIWLLLAHTPFGRTMRAVAELPLMASALGKNVNLYAGVVLALGCGLAGVAGALAAPMRAVLPGTGLSVLLESFVVVVIGGMGSIPGALVAALLLGFTRSFGSIGFPLFTEGLMFLFMVAVLVLRPQGLFARAVRTH</sequence>
<feature type="transmembrane region" description="Helical" evidence="9">
    <location>
        <begin position="20"/>
        <end position="42"/>
    </location>
</feature>
<dbReference type="GO" id="GO:0022857">
    <property type="term" value="F:transmembrane transporter activity"/>
    <property type="evidence" value="ECO:0007669"/>
    <property type="project" value="InterPro"/>
</dbReference>
<keyword evidence="6 9" id="KW-1133">Transmembrane helix</keyword>
<keyword evidence="4 9" id="KW-0812">Transmembrane</keyword>
<dbReference type="GO" id="GO:0006865">
    <property type="term" value="P:amino acid transport"/>
    <property type="evidence" value="ECO:0007669"/>
    <property type="project" value="UniProtKB-KW"/>
</dbReference>
<comment type="subcellular location">
    <subcellularLocation>
        <location evidence="1">Cell membrane</location>
        <topology evidence="1">Multi-pass membrane protein</topology>
    </subcellularLocation>
</comment>
<dbReference type="CDD" id="cd06582">
    <property type="entry name" value="TM_PBP1_LivH_like"/>
    <property type="match status" value="1"/>
</dbReference>
<evidence type="ECO:0000313" key="10">
    <source>
        <dbReference type="EMBL" id="RIX83224.1"/>
    </source>
</evidence>
<evidence type="ECO:0000256" key="9">
    <source>
        <dbReference type="SAM" id="Phobius"/>
    </source>
</evidence>
<evidence type="ECO:0000256" key="7">
    <source>
        <dbReference type="ARBA" id="ARBA00023136"/>
    </source>
</evidence>
<dbReference type="EMBL" id="QXMN01000005">
    <property type="protein sequence ID" value="RIX83224.1"/>
    <property type="molecule type" value="Genomic_DNA"/>
</dbReference>
<feature type="transmembrane region" description="Helical" evidence="9">
    <location>
        <begin position="107"/>
        <end position="128"/>
    </location>
</feature>
<dbReference type="RefSeq" id="WP_119552767.1">
    <property type="nucleotide sequence ID" value="NZ_QXMN01000005.1"/>
</dbReference>
<comment type="caution">
    <text evidence="10">The sequence shown here is derived from an EMBL/GenBank/DDBJ whole genome shotgun (WGS) entry which is preliminary data.</text>
</comment>
<organism evidence="10 11">
    <name type="scientific">Acidovorax cavernicola</name>
    <dbReference type="NCBI Taxonomy" id="1675792"/>
    <lineage>
        <taxon>Bacteria</taxon>
        <taxon>Pseudomonadati</taxon>
        <taxon>Pseudomonadota</taxon>
        <taxon>Betaproteobacteria</taxon>
        <taxon>Burkholderiales</taxon>
        <taxon>Comamonadaceae</taxon>
        <taxon>Acidovorax</taxon>
    </lineage>
</organism>
<name>A0A9X8GWL0_9BURK</name>